<dbReference type="InterPro" id="IPR003593">
    <property type="entry name" value="AAA+_ATPase"/>
</dbReference>
<evidence type="ECO:0000256" key="9">
    <source>
        <dbReference type="ARBA" id="ARBA00038388"/>
    </source>
</evidence>
<keyword evidence="4 10" id="KW-0812">Transmembrane</keyword>
<dbReference type="InterPro" id="IPR003838">
    <property type="entry name" value="ABC3_permease_C"/>
</dbReference>
<keyword evidence="2" id="KW-0813">Transport</keyword>
<dbReference type="InterPro" id="IPR027417">
    <property type="entry name" value="P-loop_NTPase"/>
</dbReference>
<dbReference type="PANTHER" id="PTHR42798">
    <property type="entry name" value="LIPOPROTEIN-RELEASING SYSTEM ATP-BINDING PROTEIN LOLD"/>
    <property type="match status" value="1"/>
</dbReference>
<dbReference type="RefSeq" id="WP_260978847.1">
    <property type="nucleotide sequence ID" value="NZ_JAODBU010000009.1"/>
</dbReference>
<gene>
    <name evidence="12" type="ORF">N5B56_10020</name>
</gene>
<evidence type="ECO:0000259" key="11">
    <source>
        <dbReference type="PROSITE" id="PS50893"/>
    </source>
</evidence>
<organism evidence="12 13">
    <name type="scientific">Eubacterium album</name>
    <dbReference type="NCBI Taxonomy" id="2978477"/>
    <lineage>
        <taxon>Bacteria</taxon>
        <taxon>Bacillati</taxon>
        <taxon>Bacillota</taxon>
        <taxon>Clostridia</taxon>
        <taxon>Eubacteriales</taxon>
        <taxon>Eubacteriaceae</taxon>
        <taxon>Eubacterium</taxon>
    </lineage>
</organism>
<protein>
    <submittedName>
        <fullName evidence="12">ABC transporter ATP-binding protein/permease</fullName>
    </submittedName>
</protein>
<name>A0ABT2M1M2_9FIRM</name>
<dbReference type="Gene3D" id="3.40.50.300">
    <property type="entry name" value="P-loop containing nucleotide triphosphate hydrolases"/>
    <property type="match status" value="1"/>
</dbReference>
<dbReference type="Pfam" id="PF00005">
    <property type="entry name" value="ABC_tran"/>
    <property type="match status" value="1"/>
</dbReference>
<evidence type="ECO:0000256" key="8">
    <source>
        <dbReference type="ARBA" id="ARBA00023136"/>
    </source>
</evidence>
<evidence type="ECO:0000256" key="10">
    <source>
        <dbReference type="SAM" id="Phobius"/>
    </source>
</evidence>
<evidence type="ECO:0000256" key="5">
    <source>
        <dbReference type="ARBA" id="ARBA00022741"/>
    </source>
</evidence>
<evidence type="ECO:0000256" key="1">
    <source>
        <dbReference type="ARBA" id="ARBA00004429"/>
    </source>
</evidence>
<comment type="caution">
    <text evidence="12">The sequence shown here is derived from an EMBL/GenBank/DDBJ whole genome shotgun (WGS) entry which is preliminary data.</text>
</comment>
<dbReference type="PANTHER" id="PTHR42798:SF6">
    <property type="entry name" value="CELL DIVISION ATP-BINDING PROTEIN FTSE"/>
    <property type="match status" value="1"/>
</dbReference>
<dbReference type="SMART" id="SM00382">
    <property type="entry name" value="AAA"/>
    <property type="match status" value="1"/>
</dbReference>
<evidence type="ECO:0000256" key="3">
    <source>
        <dbReference type="ARBA" id="ARBA00022475"/>
    </source>
</evidence>
<feature type="domain" description="ABC transporter" evidence="11">
    <location>
        <begin position="2"/>
        <end position="240"/>
    </location>
</feature>
<keyword evidence="5" id="KW-0547">Nucleotide-binding</keyword>
<comment type="similarity">
    <text evidence="9">Belongs to the ABC transporter superfamily. Macrolide exporter (TC 3.A.1.122) family.</text>
</comment>
<evidence type="ECO:0000256" key="7">
    <source>
        <dbReference type="ARBA" id="ARBA00022989"/>
    </source>
</evidence>
<dbReference type="PROSITE" id="PS50893">
    <property type="entry name" value="ABC_TRANSPORTER_2"/>
    <property type="match status" value="1"/>
</dbReference>
<proteinExistence type="inferred from homology"/>
<feature type="transmembrane region" description="Helical" evidence="10">
    <location>
        <begin position="789"/>
        <end position="818"/>
    </location>
</feature>
<evidence type="ECO:0000313" key="13">
    <source>
        <dbReference type="Proteomes" id="UP001431199"/>
    </source>
</evidence>
<keyword evidence="8 10" id="KW-0472">Membrane</keyword>
<keyword evidence="13" id="KW-1185">Reference proteome</keyword>
<dbReference type="Pfam" id="PF02687">
    <property type="entry name" value="FtsX"/>
    <property type="match status" value="1"/>
</dbReference>
<dbReference type="InterPro" id="IPR003439">
    <property type="entry name" value="ABC_transporter-like_ATP-bd"/>
</dbReference>
<keyword evidence="6 12" id="KW-0067">ATP-binding</keyword>
<dbReference type="CDD" id="cd03255">
    <property type="entry name" value="ABC_MJ0796_LolCDE_FtsE"/>
    <property type="match status" value="1"/>
</dbReference>
<evidence type="ECO:0000256" key="4">
    <source>
        <dbReference type="ARBA" id="ARBA00022692"/>
    </source>
</evidence>
<comment type="subcellular location">
    <subcellularLocation>
        <location evidence="1">Cell inner membrane</location>
        <topology evidence="1">Multi-pass membrane protein</topology>
    </subcellularLocation>
</comment>
<evidence type="ECO:0000313" key="12">
    <source>
        <dbReference type="EMBL" id="MCT7399416.1"/>
    </source>
</evidence>
<sequence>MLQIKNISKKYTTGDFVQTALNNVSLNFRDNEFVAILGPSGSGKTTLLNIVGGLDRYDTGDLIINGISTKKYKDKDWDSYRNHTIGFVFQSYNLIPHQSILSNVELALTISGISKKERKERAKQALTDVGLGEQIHKRPNQLSGGQMQRVAIARALVNNPDILLADEPTGALDSDTSVQVMELLKEVAKDKLVIMVTHNPELANLYANRIVRVKDGHILDDSNPFELNDKKIAPPEHKNMGKSSMSFLTSLALSFNNLKTKKGRTFLTAFAGSIGIIGIALILSLSTGVNQYITDIQKDTMTSYPITIEQKTFDLSSMMNAGEQASKKKVNHKLNAVFSNGTDIMMTSKMATSISENNLTEFKKYLDNKDSEINNYVGENGIVYSYDVPFSVFSYDSDNTLVNTNGSTFSNSNSNTSSIAQMNGSMSVSMNADMSTSMSTDMMTGNINSSPFTEMLSGKNDELVSDVIKDNYKVVYGDWPKAYDEVVLVLDKNNEVSLTTLYYLGLLPSKDYKDILKQINKGEEVNPETSKISYEDICNHNFYLIADSDLYQKNRSDLFKYVGNDNNKVEELLKSGITLKVSGIIRQTSDDSSNIQISGSVGYTKALTNYLINYGNKSDIVKAQKNSPDVNVLNGLHFNPDNDSIKIDDAKTYLSNLSTSDKANMWKSMAMTAYADSPEQIQMLDSMTETQLAAMLDSYLENPKDEEMLSIYDNYIDVGSYDDNMKNFGYVSLGAPSSISIYADTFEDKDSISDCIDKYNKDVKDDKDKITYTDYVALLMSSITTIINVITYVLIAFVAVSLIVSSIMIGIITYISVLERTKEIGILRAIGASKKNISQVFNAETFIIGLFSGIIGIGITCLLLLPINAIIHAVTDSTNVNAFLPVQSGIILIVLSVILTLIGGFIPAKKAAKKDPVAALRSE</sequence>
<dbReference type="InterPro" id="IPR017871">
    <property type="entry name" value="ABC_transporter-like_CS"/>
</dbReference>
<dbReference type="EMBL" id="JAODBU010000009">
    <property type="protein sequence ID" value="MCT7399416.1"/>
    <property type="molecule type" value="Genomic_DNA"/>
</dbReference>
<reference evidence="12" key="1">
    <citation type="submission" date="2022-09" db="EMBL/GenBank/DDBJ databases">
        <title>Eubacterium sp. LFL-14 isolated from human feces.</title>
        <authorList>
            <person name="Liu F."/>
        </authorList>
    </citation>
    <scope>NUCLEOTIDE SEQUENCE</scope>
    <source>
        <strain evidence="12">LFL-14</strain>
    </source>
</reference>
<evidence type="ECO:0000256" key="6">
    <source>
        <dbReference type="ARBA" id="ARBA00022840"/>
    </source>
</evidence>
<feature type="transmembrane region" description="Helical" evidence="10">
    <location>
        <begin position="845"/>
        <end position="871"/>
    </location>
</feature>
<dbReference type="SUPFAM" id="SSF52540">
    <property type="entry name" value="P-loop containing nucleoside triphosphate hydrolases"/>
    <property type="match status" value="1"/>
</dbReference>
<dbReference type="Proteomes" id="UP001431199">
    <property type="component" value="Unassembled WGS sequence"/>
</dbReference>
<feature type="transmembrane region" description="Helical" evidence="10">
    <location>
        <begin position="883"/>
        <end position="906"/>
    </location>
</feature>
<accession>A0ABT2M1M2</accession>
<dbReference type="GO" id="GO:0005524">
    <property type="term" value="F:ATP binding"/>
    <property type="evidence" value="ECO:0007669"/>
    <property type="project" value="UniProtKB-KW"/>
</dbReference>
<dbReference type="PROSITE" id="PS00211">
    <property type="entry name" value="ABC_TRANSPORTER_1"/>
    <property type="match status" value="1"/>
</dbReference>
<keyword evidence="7 10" id="KW-1133">Transmembrane helix</keyword>
<evidence type="ECO:0000256" key="2">
    <source>
        <dbReference type="ARBA" id="ARBA00022448"/>
    </source>
</evidence>
<dbReference type="InterPro" id="IPR017911">
    <property type="entry name" value="MacB-like_ATP-bd"/>
</dbReference>
<feature type="transmembrane region" description="Helical" evidence="10">
    <location>
        <begin position="266"/>
        <end position="285"/>
    </location>
</feature>
<keyword evidence="3" id="KW-1003">Cell membrane</keyword>